<evidence type="ECO:0000256" key="1">
    <source>
        <dbReference type="SAM" id="MobiDB-lite"/>
    </source>
</evidence>
<dbReference type="PANTHER" id="PTHR24413">
    <property type="entry name" value="SPECKLE-TYPE POZ PROTEIN"/>
    <property type="match status" value="1"/>
</dbReference>
<name>A0AAF3J1I6_9BILA</name>
<dbReference type="Proteomes" id="UP000887575">
    <property type="component" value="Unassembled WGS sequence"/>
</dbReference>
<dbReference type="Gene3D" id="1.25.40.420">
    <property type="match status" value="1"/>
</dbReference>
<dbReference type="InterPro" id="IPR011333">
    <property type="entry name" value="SKP1/BTB/POZ_sf"/>
</dbReference>
<dbReference type="Gene3D" id="2.60.210.10">
    <property type="entry name" value="Apoptosis, Tumor Necrosis Factor Receptor Associated Protein 2, Chain A"/>
    <property type="match status" value="1"/>
</dbReference>
<feature type="region of interest" description="Disordered" evidence="1">
    <location>
        <begin position="398"/>
        <end position="436"/>
    </location>
</feature>
<dbReference type="Gene3D" id="3.30.710.10">
    <property type="entry name" value="Potassium Channel Kv1.1, Chain A"/>
    <property type="match status" value="1"/>
</dbReference>
<dbReference type="SUPFAM" id="SSF49599">
    <property type="entry name" value="TRAF domain-like"/>
    <property type="match status" value="1"/>
</dbReference>
<dbReference type="SUPFAM" id="SSF54695">
    <property type="entry name" value="POZ domain"/>
    <property type="match status" value="1"/>
</dbReference>
<dbReference type="WBParaSite" id="MBELARI_LOCUS10390.1">
    <property type="protein sequence ID" value="MBELARI_LOCUS10390.1"/>
    <property type="gene ID" value="MBELARI_LOCUS10390"/>
</dbReference>
<dbReference type="InterPro" id="IPR002083">
    <property type="entry name" value="MATH/TRAF_dom"/>
</dbReference>
<dbReference type="PROSITE" id="PS50144">
    <property type="entry name" value="MATH"/>
    <property type="match status" value="1"/>
</dbReference>
<dbReference type="PROSITE" id="PS50097">
    <property type="entry name" value="BTB"/>
    <property type="match status" value="1"/>
</dbReference>
<feature type="compositionally biased region" description="Basic residues" evidence="1">
    <location>
        <begin position="402"/>
        <end position="415"/>
    </location>
</feature>
<evidence type="ECO:0000313" key="4">
    <source>
        <dbReference type="Proteomes" id="UP000887575"/>
    </source>
</evidence>
<keyword evidence="4" id="KW-1185">Reference proteome</keyword>
<dbReference type="InterPro" id="IPR000210">
    <property type="entry name" value="BTB/POZ_dom"/>
</dbReference>
<dbReference type="CDD" id="cd00121">
    <property type="entry name" value="MATH"/>
    <property type="match status" value="1"/>
</dbReference>
<dbReference type="SMART" id="SM00225">
    <property type="entry name" value="BTB"/>
    <property type="match status" value="1"/>
</dbReference>
<dbReference type="Pfam" id="PF00651">
    <property type="entry name" value="BTB"/>
    <property type="match status" value="1"/>
</dbReference>
<protein>
    <submittedName>
        <fullName evidence="5">BTB domain-containing protein</fullName>
    </submittedName>
</protein>
<dbReference type="SMART" id="SM00061">
    <property type="entry name" value="MATH"/>
    <property type="match status" value="1"/>
</dbReference>
<feature type="domain" description="MATH" evidence="3">
    <location>
        <begin position="49"/>
        <end position="177"/>
    </location>
</feature>
<accession>A0AAF3J1I6</accession>
<reference evidence="5" key="1">
    <citation type="submission" date="2024-02" db="UniProtKB">
        <authorList>
            <consortium name="WormBaseParasite"/>
        </authorList>
    </citation>
    <scope>IDENTIFICATION</scope>
</reference>
<evidence type="ECO:0000313" key="5">
    <source>
        <dbReference type="WBParaSite" id="MBELARI_LOCUS10390.1"/>
    </source>
</evidence>
<organism evidence="4 5">
    <name type="scientific">Mesorhabditis belari</name>
    <dbReference type="NCBI Taxonomy" id="2138241"/>
    <lineage>
        <taxon>Eukaryota</taxon>
        <taxon>Metazoa</taxon>
        <taxon>Ecdysozoa</taxon>
        <taxon>Nematoda</taxon>
        <taxon>Chromadorea</taxon>
        <taxon>Rhabditida</taxon>
        <taxon>Rhabditina</taxon>
        <taxon>Rhabditomorpha</taxon>
        <taxon>Rhabditoidea</taxon>
        <taxon>Rhabditidae</taxon>
        <taxon>Mesorhabditinae</taxon>
        <taxon>Mesorhabditis</taxon>
    </lineage>
</organism>
<feature type="domain" description="BTB" evidence="2">
    <location>
        <begin position="219"/>
        <end position="287"/>
    </location>
</feature>
<dbReference type="AlphaFoldDB" id="A0AAF3J1I6"/>
<dbReference type="GO" id="GO:0030163">
    <property type="term" value="P:protein catabolic process"/>
    <property type="evidence" value="ECO:0007669"/>
    <property type="project" value="UniProtKB-ARBA"/>
</dbReference>
<evidence type="ECO:0000259" key="2">
    <source>
        <dbReference type="PROSITE" id="PS50097"/>
    </source>
</evidence>
<sequence>MQSRPPARQLTPTRARELDESYFAMMNPSPILPRAEVVSKQATKVTALSAKLEWKIEQFERLMKLSKNGQNLISKQFGCPEATVVSWELHVYPNGKRDEDATNVSFFLRQVGLARGEEPIMTEFQIYALNKENQRVSVCRDTKDFTNQQGRGKFQVSREKMNNAIRSDGSLMLVCEVEYFPPGAKMSVETAEDASFMQESEENAVRDANREMWLKELFTDCVIQVGGKQIKAHKCILGQHSEVFRTMFTTETMVEAKGGIIDIKDCKYEPVYAMVNYIYTNAFELDETCAEDVLHVADKYAVFPLKEKCEKCLASQLTLKNFFSILVVADIYSAEILKNACARFFFENQKNITHSAEWKQMKPLRPFLLIEIMEAAFDIGASDCPVSSSFTTIEAVEEPRQSRKRVRSYGLRPRRDHSLSPPLNRRKYEKSVIAPQ</sequence>
<dbReference type="CDD" id="cd18186">
    <property type="entry name" value="BTB_POZ_ZBTB_KLHL-like"/>
    <property type="match status" value="1"/>
</dbReference>
<dbReference type="Pfam" id="PF22486">
    <property type="entry name" value="MATH_2"/>
    <property type="match status" value="1"/>
</dbReference>
<evidence type="ECO:0000259" key="3">
    <source>
        <dbReference type="PROSITE" id="PS50144"/>
    </source>
</evidence>
<proteinExistence type="predicted"/>
<dbReference type="InterPro" id="IPR008974">
    <property type="entry name" value="TRAF-like"/>
</dbReference>